<name>A0AAW1SQH1_9CHLO</name>
<dbReference type="GO" id="GO:0005634">
    <property type="term" value="C:nucleus"/>
    <property type="evidence" value="ECO:0007669"/>
    <property type="project" value="UniProtKB-SubCell"/>
</dbReference>
<organism evidence="5 6">
    <name type="scientific">Apatococcus fuscideae</name>
    <dbReference type="NCBI Taxonomy" id="2026836"/>
    <lineage>
        <taxon>Eukaryota</taxon>
        <taxon>Viridiplantae</taxon>
        <taxon>Chlorophyta</taxon>
        <taxon>core chlorophytes</taxon>
        <taxon>Trebouxiophyceae</taxon>
        <taxon>Chlorellales</taxon>
        <taxon>Chlorellaceae</taxon>
        <taxon>Apatococcus</taxon>
    </lineage>
</organism>
<feature type="region of interest" description="Disordered" evidence="4">
    <location>
        <begin position="1"/>
        <end position="130"/>
    </location>
</feature>
<comment type="subcellular location">
    <subcellularLocation>
        <location evidence="1">Nucleus</location>
    </subcellularLocation>
</comment>
<keyword evidence="2" id="KW-0805">Transcription regulation</keyword>
<proteinExistence type="predicted"/>
<dbReference type="Proteomes" id="UP001485043">
    <property type="component" value="Unassembled WGS sequence"/>
</dbReference>
<dbReference type="EMBL" id="JALJOV010001284">
    <property type="protein sequence ID" value="KAK9850601.1"/>
    <property type="molecule type" value="Genomic_DNA"/>
</dbReference>
<keyword evidence="6" id="KW-1185">Reference proteome</keyword>
<comment type="caution">
    <text evidence="5">The sequence shown here is derived from an EMBL/GenBank/DDBJ whole genome shotgun (WGS) entry which is preliminary data.</text>
</comment>
<feature type="compositionally biased region" description="Basic and acidic residues" evidence="4">
    <location>
        <begin position="26"/>
        <end position="35"/>
    </location>
</feature>
<feature type="region of interest" description="Disordered" evidence="4">
    <location>
        <begin position="241"/>
        <end position="272"/>
    </location>
</feature>
<dbReference type="SUPFAM" id="SSF54171">
    <property type="entry name" value="DNA-binding domain"/>
    <property type="match status" value="1"/>
</dbReference>
<reference evidence="5 6" key="1">
    <citation type="journal article" date="2024" name="Nat. Commun.">
        <title>Phylogenomics reveals the evolutionary origins of lichenization in chlorophyte algae.</title>
        <authorList>
            <person name="Puginier C."/>
            <person name="Libourel C."/>
            <person name="Otte J."/>
            <person name="Skaloud P."/>
            <person name="Haon M."/>
            <person name="Grisel S."/>
            <person name="Petersen M."/>
            <person name="Berrin J.G."/>
            <person name="Delaux P.M."/>
            <person name="Dal Grande F."/>
            <person name="Keller J."/>
        </authorList>
    </citation>
    <scope>NUCLEOTIDE SEQUENCE [LARGE SCALE GENOMIC DNA]</scope>
    <source>
        <strain evidence="5 6">SAG 2523</strain>
    </source>
</reference>
<dbReference type="AlphaFoldDB" id="A0AAW1SQH1"/>
<dbReference type="Gene3D" id="3.30.890.10">
    <property type="entry name" value="Methyl-cpg-binding Protein 2, Chain A"/>
    <property type="match status" value="1"/>
</dbReference>
<dbReference type="GO" id="GO:0003677">
    <property type="term" value="F:DNA binding"/>
    <property type="evidence" value="ECO:0007669"/>
    <property type="project" value="InterPro"/>
</dbReference>
<evidence type="ECO:0008006" key="7">
    <source>
        <dbReference type="Google" id="ProtNLM"/>
    </source>
</evidence>
<evidence type="ECO:0000256" key="1">
    <source>
        <dbReference type="ARBA" id="ARBA00004123"/>
    </source>
</evidence>
<keyword evidence="3" id="KW-0804">Transcription</keyword>
<evidence type="ECO:0000256" key="4">
    <source>
        <dbReference type="SAM" id="MobiDB-lite"/>
    </source>
</evidence>
<gene>
    <name evidence="5" type="ORF">WJX84_007604</name>
</gene>
<evidence type="ECO:0000256" key="3">
    <source>
        <dbReference type="ARBA" id="ARBA00023163"/>
    </source>
</evidence>
<feature type="compositionally biased region" description="Low complexity" evidence="4">
    <location>
        <begin position="101"/>
        <end position="110"/>
    </location>
</feature>
<feature type="compositionally biased region" description="Polar residues" evidence="4">
    <location>
        <begin position="241"/>
        <end position="253"/>
    </location>
</feature>
<evidence type="ECO:0000313" key="6">
    <source>
        <dbReference type="Proteomes" id="UP001485043"/>
    </source>
</evidence>
<accession>A0AAW1SQH1</accession>
<dbReference type="InterPro" id="IPR016177">
    <property type="entry name" value="DNA-bd_dom_sf"/>
</dbReference>
<evidence type="ECO:0000313" key="5">
    <source>
        <dbReference type="EMBL" id="KAK9850601.1"/>
    </source>
</evidence>
<evidence type="ECO:0000256" key="2">
    <source>
        <dbReference type="ARBA" id="ARBA00023015"/>
    </source>
</evidence>
<protein>
    <recommendedName>
        <fullName evidence="7">MBD domain-containing protein</fullName>
    </recommendedName>
</protein>
<sequence length="317" mass="34453">MDQGAPDSDQVVTLEQLAAGEAGPDEAGRARRLLEDMPPPEMPSAMLIEDSHGPDMCVGKRANKRQRQVQSNEAKQALIKALAGTVADAAKKRTGRAPKKAATPSSATEAPTRRARSSARDKEGNSGDLPAGWQLLVKIHRSGASKGRPYKEFYSPEGQRYLSYTSAKQAWEADGQPTASSAAGMPGSTLQITLNVADPPAGWDVLIQMPGERDARPTICWQSKSDWHQKRCWGQITTIVQQTNDESEPSTPLVSEGESEGEETGAPIPPKELLGWVRQTAGMASRLETRAPRPLRRALLQIRTAWSTPWQENLEAD</sequence>